<proteinExistence type="predicted"/>
<accession>A0ABR3NAW5</accession>
<keyword evidence="2" id="KW-1185">Reference proteome</keyword>
<gene>
    <name evidence="1" type="ORF">QQF64_026884</name>
</gene>
<protein>
    <submittedName>
        <fullName evidence="1">Uncharacterized protein</fullName>
    </submittedName>
</protein>
<sequence length="405" mass="45359">MEERPAGHSDFDVMRDGDAQLKAYQCVKSKLRFIRILLFWSCLDLSPVPNDLAKFEPYKRLLVAKRERAQASSTKPARRLHCLRAINYPRQPARTGELEERKRGGKRVKKWRVIRSCKFTVFVLCVIETKPRAACQSSILQAAGEHSSPDRNSPSAKDIKRTHALAHMRRGGERTSAFPVCGYEGGSPPKSLPTGVLICVDLSLQADSIYKHGSHVGRLNEKRGLPLNCQGLYTVRSVMCQQNRFGGIDLTEKRVTERREGLGGRPSMGVLKGAAKWDAFAHQKQELALQGGEGGSRVRQGYGVSQCGFFSSLCEWGQENESLKFVRLSCRIISRVYVSLPLWSTEVLKFHGGPPVPLGRQHDVSSHVLSACVSDCLSSEPINVLWQPFVTLSYRGYCRRSQHKH</sequence>
<organism evidence="1 2">
    <name type="scientific">Cirrhinus molitorella</name>
    <name type="common">mud carp</name>
    <dbReference type="NCBI Taxonomy" id="172907"/>
    <lineage>
        <taxon>Eukaryota</taxon>
        <taxon>Metazoa</taxon>
        <taxon>Chordata</taxon>
        <taxon>Craniata</taxon>
        <taxon>Vertebrata</taxon>
        <taxon>Euteleostomi</taxon>
        <taxon>Actinopterygii</taxon>
        <taxon>Neopterygii</taxon>
        <taxon>Teleostei</taxon>
        <taxon>Ostariophysi</taxon>
        <taxon>Cypriniformes</taxon>
        <taxon>Cyprinidae</taxon>
        <taxon>Labeoninae</taxon>
        <taxon>Labeonini</taxon>
        <taxon>Cirrhinus</taxon>
    </lineage>
</organism>
<dbReference type="EMBL" id="JAYMGO010000005">
    <property type="protein sequence ID" value="KAL1274070.1"/>
    <property type="molecule type" value="Genomic_DNA"/>
</dbReference>
<dbReference type="Proteomes" id="UP001558613">
    <property type="component" value="Unassembled WGS sequence"/>
</dbReference>
<evidence type="ECO:0000313" key="1">
    <source>
        <dbReference type="EMBL" id="KAL1274070.1"/>
    </source>
</evidence>
<name>A0ABR3NAW5_9TELE</name>
<reference evidence="1 2" key="1">
    <citation type="submission" date="2023-09" db="EMBL/GenBank/DDBJ databases">
        <authorList>
            <person name="Wang M."/>
        </authorList>
    </citation>
    <scope>NUCLEOTIDE SEQUENCE [LARGE SCALE GENOMIC DNA]</scope>
    <source>
        <strain evidence="1">GT-2023</strain>
        <tissue evidence="1">Liver</tissue>
    </source>
</reference>
<evidence type="ECO:0000313" key="2">
    <source>
        <dbReference type="Proteomes" id="UP001558613"/>
    </source>
</evidence>
<comment type="caution">
    <text evidence="1">The sequence shown here is derived from an EMBL/GenBank/DDBJ whole genome shotgun (WGS) entry which is preliminary data.</text>
</comment>